<evidence type="ECO:0000313" key="4">
    <source>
        <dbReference type="Proteomes" id="UP000236333"/>
    </source>
</evidence>
<dbReference type="OrthoDB" id="1432093at2759"/>
<dbReference type="PANTHER" id="PTHR15092">
    <property type="entry name" value="POLY A -SPECIFIC RIBONUCLEASE/TARGET OF EGR1, MEMBER 1"/>
    <property type="match status" value="1"/>
</dbReference>
<organism evidence="3 4">
    <name type="scientific">Tetrabaena socialis</name>
    <dbReference type="NCBI Taxonomy" id="47790"/>
    <lineage>
        <taxon>Eukaryota</taxon>
        <taxon>Viridiplantae</taxon>
        <taxon>Chlorophyta</taxon>
        <taxon>core chlorophytes</taxon>
        <taxon>Chlorophyceae</taxon>
        <taxon>CS clade</taxon>
        <taxon>Chlamydomonadales</taxon>
        <taxon>Tetrabaenaceae</taxon>
        <taxon>Tetrabaena</taxon>
    </lineage>
</organism>
<keyword evidence="4" id="KW-1185">Reference proteome</keyword>
<evidence type="ECO:0000313" key="3">
    <source>
        <dbReference type="EMBL" id="PNH12351.1"/>
    </source>
</evidence>
<evidence type="ECO:0000256" key="2">
    <source>
        <dbReference type="SAM" id="MobiDB-lite"/>
    </source>
</evidence>
<feature type="region of interest" description="Disordered" evidence="2">
    <location>
        <begin position="276"/>
        <end position="316"/>
    </location>
</feature>
<protein>
    <submittedName>
        <fullName evidence="3">Poly(A)-specific ribonuclease PARN</fullName>
    </submittedName>
</protein>
<feature type="compositionally biased region" description="Low complexity" evidence="2">
    <location>
        <begin position="306"/>
        <end position="316"/>
    </location>
</feature>
<dbReference type="GO" id="GO:0003723">
    <property type="term" value="F:RNA binding"/>
    <property type="evidence" value="ECO:0007669"/>
    <property type="project" value="TreeGrafter"/>
</dbReference>
<gene>
    <name evidence="3" type="ORF">TSOC_000711</name>
</gene>
<evidence type="ECO:0000256" key="1">
    <source>
        <dbReference type="ARBA" id="ARBA00008372"/>
    </source>
</evidence>
<dbReference type="AlphaFoldDB" id="A0A2J8AIL1"/>
<comment type="similarity">
    <text evidence="1">Belongs to the CAF1 family.</text>
</comment>
<accession>A0A2J8AIL1</accession>
<dbReference type="InterPro" id="IPR012337">
    <property type="entry name" value="RNaseH-like_sf"/>
</dbReference>
<proteinExistence type="inferred from homology"/>
<dbReference type="InterPro" id="IPR051181">
    <property type="entry name" value="CAF1_poly(A)_ribonucleases"/>
</dbReference>
<dbReference type="Pfam" id="PF04857">
    <property type="entry name" value="CAF1"/>
    <property type="match status" value="1"/>
</dbReference>
<dbReference type="Gene3D" id="3.30.420.10">
    <property type="entry name" value="Ribonuclease H-like superfamily/Ribonuclease H"/>
    <property type="match status" value="1"/>
</dbReference>
<comment type="caution">
    <text evidence="3">The sequence shown here is derived from an EMBL/GenBank/DDBJ whole genome shotgun (WGS) entry which is preliminary data.</text>
</comment>
<dbReference type="SUPFAM" id="SSF53098">
    <property type="entry name" value="Ribonuclease H-like"/>
    <property type="match status" value="1"/>
</dbReference>
<name>A0A2J8AIL1_9CHLO</name>
<dbReference type="PANTHER" id="PTHR15092:SF47">
    <property type="entry name" value="POLY(A)-SPECIFIC EXORIBONUCLEASE PARN"/>
    <property type="match status" value="1"/>
</dbReference>
<dbReference type="EMBL" id="PGGS01000010">
    <property type="protein sequence ID" value="PNH12351.1"/>
    <property type="molecule type" value="Genomic_DNA"/>
</dbReference>
<dbReference type="InterPro" id="IPR036397">
    <property type="entry name" value="RNaseH_sf"/>
</dbReference>
<dbReference type="Proteomes" id="UP000236333">
    <property type="component" value="Unassembled WGS sequence"/>
</dbReference>
<reference evidence="3 4" key="1">
    <citation type="journal article" date="2017" name="Mol. Biol. Evol.">
        <title>The 4-celled Tetrabaena socialis nuclear genome reveals the essential components for genetic control of cell number at the origin of multicellularity in the volvocine lineage.</title>
        <authorList>
            <person name="Featherston J."/>
            <person name="Arakaki Y."/>
            <person name="Hanschen E.R."/>
            <person name="Ferris P.J."/>
            <person name="Michod R.E."/>
            <person name="Olson B.J.S.C."/>
            <person name="Nozaki H."/>
            <person name="Durand P.M."/>
        </authorList>
    </citation>
    <scope>NUCLEOTIDE SEQUENCE [LARGE SCALE GENOMIC DNA]</scope>
    <source>
        <strain evidence="3 4">NIES-571</strain>
    </source>
</reference>
<dbReference type="GO" id="GO:0000175">
    <property type="term" value="F:3'-5'-RNA exonuclease activity"/>
    <property type="evidence" value="ECO:0007669"/>
    <property type="project" value="TreeGrafter"/>
</dbReference>
<feature type="compositionally biased region" description="Low complexity" evidence="2">
    <location>
        <begin position="281"/>
        <end position="291"/>
    </location>
</feature>
<dbReference type="InterPro" id="IPR006941">
    <property type="entry name" value="RNase_CAF1"/>
</dbReference>
<sequence>MAWGELPFLWYTRTAAAAHSFVITQFGISCFKRLTPGGEGAEGEPRYLAATFNFYVFPRPAENGSAGSQASRRFTCDAGSLAFLASQGFDFNRCIYDGIPFMPVRQRDELLRQLERDYGGGAEGGGGGGNDVVLSKAEDIAFVQGLVASVREWLAAGATRGEALVLPVVNRYLRLLSYQALARPENFGGPAGGAPGWHPGFYVKKVRITFLPGNNALVEVASQETAAAAGGGALEGRGLCAEVLPYAAYWARKEAMLAAGTWPLAGYGGYGGGGGGGGARGAPAANNGAARPAKRPRAPEPEPEPEQQQVKLPPQAVQVPVPAPTAEAAQAPRMCAIM</sequence>